<dbReference type="HAMAP" id="MF_00436">
    <property type="entry name" value="Hfq"/>
    <property type="match status" value="1"/>
</dbReference>
<evidence type="ECO:0000256" key="2">
    <source>
        <dbReference type="ARBA" id="ARBA00023016"/>
    </source>
</evidence>
<dbReference type="Pfam" id="PF17209">
    <property type="entry name" value="Hfq"/>
    <property type="match status" value="1"/>
</dbReference>
<dbReference type="GO" id="GO:0003723">
    <property type="term" value="F:RNA binding"/>
    <property type="evidence" value="ECO:0007669"/>
    <property type="project" value="UniProtKB-UniRule"/>
</dbReference>
<dbReference type="PANTHER" id="PTHR34772">
    <property type="entry name" value="RNA-BINDING PROTEIN HFQ"/>
    <property type="match status" value="1"/>
</dbReference>
<comment type="subunit">
    <text evidence="3">Homohexamer.</text>
</comment>
<keyword evidence="2 3" id="KW-0346">Stress response</keyword>
<feature type="domain" description="Sm" evidence="4">
    <location>
        <begin position="11"/>
        <end position="71"/>
    </location>
</feature>
<dbReference type="FunFam" id="2.30.30.100:FF:000012">
    <property type="entry name" value="RNA-binding protein Hfq"/>
    <property type="match status" value="1"/>
</dbReference>
<dbReference type="GO" id="GO:0045974">
    <property type="term" value="P:regulation of translation, ncRNA-mediated"/>
    <property type="evidence" value="ECO:0007669"/>
    <property type="project" value="TreeGrafter"/>
</dbReference>
<accession>A0AAT9LC19</accession>
<evidence type="ECO:0000256" key="1">
    <source>
        <dbReference type="ARBA" id="ARBA00022884"/>
    </source>
</evidence>
<dbReference type="SUPFAM" id="SSF50182">
    <property type="entry name" value="Sm-like ribonucleoproteins"/>
    <property type="match status" value="1"/>
</dbReference>
<gene>
    <name evidence="3 5" type="primary">hfq</name>
    <name evidence="5" type="ORF">IMF26_00940</name>
</gene>
<dbReference type="Gene3D" id="2.30.30.100">
    <property type="match status" value="1"/>
</dbReference>
<dbReference type="KEGG" id="fcz:IMF26_00940"/>
<dbReference type="CDD" id="cd01716">
    <property type="entry name" value="Hfq"/>
    <property type="match status" value="1"/>
</dbReference>
<evidence type="ECO:0000256" key="3">
    <source>
        <dbReference type="HAMAP-Rule" id="MF_00436"/>
    </source>
</evidence>
<organism evidence="5">
    <name type="scientific">Candidatus Fermentithermobacillus carboniphilus</name>
    <dbReference type="NCBI Taxonomy" id="3085328"/>
    <lineage>
        <taxon>Bacteria</taxon>
        <taxon>Bacillati</taxon>
        <taxon>Bacillota</taxon>
        <taxon>Candidatus Fermentithermobacillia</taxon>
        <taxon>Candidatus Fermentithermobacillales</taxon>
        <taxon>Candidatus Fermentithermobacillaceae</taxon>
        <taxon>Candidatus Fermentithermobacillus</taxon>
    </lineage>
</organism>
<comment type="function">
    <text evidence="3">RNA chaperone that binds small regulatory RNA (sRNAs) and mRNAs to facilitate mRNA translational regulation in response to envelope stress, environmental stress and changes in metabolite concentrations. Also binds with high specificity to tRNAs.</text>
</comment>
<comment type="similarity">
    <text evidence="3">Belongs to the Hfq family.</text>
</comment>
<reference evidence="5" key="2">
    <citation type="journal article" date="2023" name="Biology">
        <title>Prokaryotic Life Associated with Coal-Fire Gas Vents Revealed by Metagenomics.</title>
        <authorList>
            <person name="Kadnikov V.V."/>
            <person name="Mardanov A.V."/>
            <person name="Beletsky A.V."/>
            <person name="Karnachuk O.V."/>
            <person name="Ravin N.V."/>
        </authorList>
    </citation>
    <scope>NUCLEOTIDE SEQUENCE</scope>
    <source>
        <strain evidence="5">Bu02</strain>
    </source>
</reference>
<reference evidence="5" key="1">
    <citation type="submission" date="2020-10" db="EMBL/GenBank/DDBJ databases">
        <authorList>
            <person name="Kadnikov V."/>
            <person name="Beletsky A.V."/>
            <person name="Mardanov A.V."/>
            <person name="Karnachuk O.V."/>
            <person name="Ravin N.V."/>
        </authorList>
    </citation>
    <scope>NUCLEOTIDE SEQUENCE</scope>
    <source>
        <strain evidence="5">Bu02</strain>
    </source>
</reference>
<dbReference type="InterPro" id="IPR005001">
    <property type="entry name" value="Hfq"/>
</dbReference>
<name>A0AAT9LC19_9FIRM</name>
<evidence type="ECO:0000259" key="4">
    <source>
        <dbReference type="PROSITE" id="PS52002"/>
    </source>
</evidence>
<evidence type="ECO:0000313" key="5">
    <source>
        <dbReference type="EMBL" id="QUL98690.1"/>
    </source>
</evidence>
<dbReference type="PANTHER" id="PTHR34772:SF1">
    <property type="entry name" value="RNA-BINDING PROTEIN HFQ"/>
    <property type="match status" value="1"/>
</dbReference>
<dbReference type="GO" id="GO:0006355">
    <property type="term" value="P:regulation of DNA-templated transcription"/>
    <property type="evidence" value="ECO:0007669"/>
    <property type="project" value="InterPro"/>
</dbReference>
<proteinExistence type="inferred from homology"/>
<dbReference type="InterPro" id="IPR010920">
    <property type="entry name" value="LSM_dom_sf"/>
</dbReference>
<dbReference type="GO" id="GO:0005829">
    <property type="term" value="C:cytosol"/>
    <property type="evidence" value="ECO:0007669"/>
    <property type="project" value="TreeGrafter"/>
</dbReference>
<dbReference type="NCBIfam" id="TIGR02383">
    <property type="entry name" value="Hfq"/>
    <property type="match status" value="1"/>
</dbReference>
<sequence length="93" mass="10491">MTAKNTINLQDSFLNQIRKENTLTTVYLINGFQLKGIVKGFDSFTVILDSDGKQMLIYKHAISTITPSKPVSFQEARETAEERAQEVEKAPEI</sequence>
<dbReference type="PROSITE" id="PS52002">
    <property type="entry name" value="SM"/>
    <property type="match status" value="1"/>
</dbReference>
<keyword evidence="1 3" id="KW-0694">RNA-binding</keyword>
<dbReference type="AlphaFoldDB" id="A0AAT9LC19"/>
<protein>
    <recommendedName>
        <fullName evidence="3">RNA-binding protein Hfq</fullName>
    </recommendedName>
</protein>
<dbReference type="InterPro" id="IPR047575">
    <property type="entry name" value="Sm"/>
</dbReference>
<dbReference type="GO" id="GO:0043487">
    <property type="term" value="P:regulation of RNA stability"/>
    <property type="evidence" value="ECO:0007669"/>
    <property type="project" value="TreeGrafter"/>
</dbReference>
<dbReference type="EMBL" id="CP062796">
    <property type="protein sequence ID" value="QUL98690.1"/>
    <property type="molecule type" value="Genomic_DNA"/>
</dbReference>
<dbReference type="NCBIfam" id="NF001602">
    <property type="entry name" value="PRK00395.1"/>
    <property type="match status" value="1"/>
</dbReference>